<name>A0AAX6DKG8_IRIPA</name>
<reference evidence="2" key="2">
    <citation type="submission" date="2023-04" db="EMBL/GenBank/DDBJ databases">
        <authorList>
            <person name="Bruccoleri R.E."/>
            <person name="Oakeley E.J."/>
            <person name="Faust A.-M."/>
            <person name="Dessus-Babus S."/>
            <person name="Altorfer M."/>
            <person name="Burckhardt D."/>
            <person name="Oertli M."/>
            <person name="Naumann U."/>
            <person name="Petersen F."/>
            <person name="Wong J."/>
        </authorList>
    </citation>
    <scope>NUCLEOTIDE SEQUENCE</scope>
    <source>
        <strain evidence="2">GSM-AAB239-AS_SAM_17_03QT</strain>
        <tissue evidence="2">Leaf</tissue>
    </source>
</reference>
<keyword evidence="3" id="KW-1185">Reference proteome</keyword>
<gene>
    <name evidence="2" type="ORF">M6B38_240090</name>
</gene>
<organism evidence="2 3">
    <name type="scientific">Iris pallida</name>
    <name type="common">Sweet iris</name>
    <dbReference type="NCBI Taxonomy" id="29817"/>
    <lineage>
        <taxon>Eukaryota</taxon>
        <taxon>Viridiplantae</taxon>
        <taxon>Streptophyta</taxon>
        <taxon>Embryophyta</taxon>
        <taxon>Tracheophyta</taxon>
        <taxon>Spermatophyta</taxon>
        <taxon>Magnoliopsida</taxon>
        <taxon>Liliopsida</taxon>
        <taxon>Asparagales</taxon>
        <taxon>Iridaceae</taxon>
        <taxon>Iridoideae</taxon>
        <taxon>Irideae</taxon>
        <taxon>Iris</taxon>
    </lineage>
</organism>
<comment type="caution">
    <text evidence="2">The sequence shown here is derived from an EMBL/GenBank/DDBJ whole genome shotgun (WGS) entry which is preliminary data.</text>
</comment>
<protein>
    <submittedName>
        <fullName evidence="2">E3 ubiquitin-protein ligase XB3</fullName>
    </submittedName>
</protein>
<accession>A0AAX6DKG8</accession>
<dbReference type="Proteomes" id="UP001140949">
    <property type="component" value="Unassembled WGS sequence"/>
</dbReference>
<feature type="region of interest" description="Disordered" evidence="1">
    <location>
        <begin position="17"/>
        <end position="85"/>
    </location>
</feature>
<reference evidence="2" key="1">
    <citation type="journal article" date="2023" name="GigaByte">
        <title>Genome assembly of the bearded iris, Iris pallida Lam.</title>
        <authorList>
            <person name="Bruccoleri R.E."/>
            <person name="Oakeley E.J."/>
            <person name="Faust A.M.E."/>
            <person name="Altorfer M."/>
            <person name="Dessus-Babus S."/>
            <person name="Burckhardt D."/>
            <person name="Oertli M."/>
            <person name="Naumann U."/>
            <person name="Petersen F."/>
            <person name="Wong J."/>
        </authorList>
    </citation>
    <scope>NUCLEOTIDE SEQUENCE</scope>
    <source>
        <strain evidence="2">GSM-AAB239-AS_SAM_17_03QT</strain>
    </source>
</reference>
<evidence type="ECO:0000313" key="2">
    <source>
        <dbReference type="EMBL" id="KAJ6792277.1"/>
    </source>
</evidence>
<feature type="compositionally biased region" description="Low complexity" evidence="1">
    <location>
        <begin position="54"/>
        <end position="75"/>
    </location>
</feature>
<dbReference type="EMBL" id="JANAVB010043820">
    <property type="protein sequence ID" value="KAJ6792277.1"/>
    <property type="molecule type" value="Genomic_DNA"/>
</dbReference>
<proteinExistence type="predicted"/>
<sequence>MLLFQGRGAPAILRLRPRAIGSSRPMGQGLSCVGPSREVGSSMRPSPTTPTRWGPRSGGTPLSSTGPPSTITSPPSTSPPPTAASRSSLCFWIELFIPICSIVIGRLP</sequence>
<evidence type="ECO:0000256" key="1">
    <source>
        <dbReference type="SAM" id="MobiDB-lite"/>
    </source>
</evidence>
<evidence type="ECO:0000313" key="3">
    <source>
        <dbReference type="Proteomes" id="UP001140949"/>
    </source>
</evidence>
<dbReference type="AlphaFoldDB" id="A0AAX6DKG8"/>